<name>A0A2J6Q7C3_9HELO</name>
<feature type="domain" description="BTB" evidence="2">
    <location>
        <begin position="24"/>
        <end position="106"/>
    </location>
</feature>
<dbReference type="Pfam" id="PF00651">
    <property type="entry name" value="BTB"/>
    <property type="match status" value="1"/>
</dbReference>
<dbReference type="PANTHER" id="PTHR47843">
    <property type="entry name" value="BTB DOMAIN-CONTAINING PROTEIN-RELATED"/>
    <property type="match status" value="1"/>
</dbReference>
<dbReference type="AlphaFoldDB" id="A0A2J6Q7C3"/>
<dbReference type="SMART" id="SM00225">
    <property type="entry name" value="BTB"/>
    <property type="match status" value="1"/>
</dbReference>
<dbReference type="CDD" id="cd18186">
    <property type="entry name" value="BTB_POZ_ZBTB_KLHL-like"/>
    <property type="match status" value="1"/>
</dbReference>
<keyword evidence="1" id="KW-1133">Transmembrane helix</keyword>
<dbReference type="STRING" id="1745343.A0A2J6Q7C3"/>
<keyword evidence="1" id="KW-0812">Transmembrane</keyword>
<feature type="transmembrane region" description="Helical" evidence="1">
    <location>
        <begin position="16"/>
        <end position="36"/>
    </location>
</feature>
<dbReference type="PANTHER" id="PTHR47843:SF2">
    <property type="entry name" value="BTB DOMAIN-CONTAINING PROTEIN"/>
    <property type="match status" value="1"/>
</dbReference>
<proteinExistence type="predicted"/>
<dbReference type="InterPro" id="IPR000210">
    <property type="entry name" value="BTB/POZ_dom"/>
</dbReference>
<dbReference type="EMBL" id="KZ613478">
    <property type="protein sequence ID" value="PMD22172.1"/>
    <property type="molecule type" value="Genomic_DNA"/>
</dbReference>
<evidence type="ECO:0000259" key="2">
    <source>
        <dbReference type="PROSITE" id="PS50097"/>
    </source>
</evidence>
<dbReference type="PROSITE" id="PS50097">
    <property type="entry name" value="BTB"/>
    <property type="match status" value="1"/>
</dbReference>
<evidence type="ECO:0000313" key="4">
    <source>
        <dbReference type="Proteomes" id="UP000235672"/>
    </source>
</evidence>
<dbReference type="SUPFAM" id="SSF54695">
    <property type="entry name" value="POZ domain"/>
    <property type="match status" value="1"/>
</dbReference>
<keyword evidence="4" id="KW-1185">Reference proteome</keyword>
<accession>A0A2J6Q7C3</accession>
<gene>
    <name evidence="3" type="ORF">NA56DRAFT_718852</name>
</gene>
<dbReference type="Proteomes" id="UP000235672">
    <property type="component" value="Unassembled WGS sequence"/>
</dbReference>
<organism evidence="3 4">
    <name type="scientific">Hyaloscypha hepaticicola</name>
    <dbReference type="NCBI Taxonomy" id="2082293"/>
    <lineage>
        <taxon>Eukaryota</taxon>
        <taxon>Fungi</taxon>
        <taxon>Dikarya</taxon>
        <taxon>Ascomycota</taxon>
        <taxon>Pezizomycotina</taxon>
        <taxon>Leotiomycetes</taxon>
        <taxon>Helotiales</taxon>
        <taxon>Hyaloscyphaceae</taxon>
        <taxon>Hyaloscypha</taxon>
    </lineage>
</organism>
<dbReference type="OrthoDB" id="3525891at2759"/>
<keyword evidence="1" id="KW-0472">Membrane</keyword>
<evidence type="ECO:0000313" key="3">
    <source>
        <dbReference type="EMBL" id="PMD22172.1"/>
    </source>
</evidence>
<dbReference type="InterPro" id="IPR011333">
    <property type="entry name" value="SKP1/BTB/POZ_sf"/>
</dbReference>
<evidence type="ECO:0000256" key="1">
    <source>
        <dbReference type="SAM" id="Phobius"/>
    </source>
</evidence>
<reference evidence="3 4" key="1">
    <citation type="submission" date="2016-05" db="EMBL/GenBank/DDBJ databases">
        <title>A degradative enzymes factory behind the ericoid mycorrhizal symbiosis.</title>
        <authorList>
            <consortium name="DOE Joint Genome Institute"/>
            <person name="Martino E."/>
            <person name="Morin E."/>
            <person name="Grelet G."/>
            <person name="Kuo A."/>
            <person name="Kohler A."/>
            <person name="Daghino S."/>
            <person name="Barry K."/>
            <person name="Choi C."/>
            <person name="Cichocki N."/>
            <person name="Clum A."/>
            <person name="Copeland A."/>
            <person name="Hainaut M."/>
            <person name="Haridas S."/>
            <person name="Labutti K."/>
            <person name="Lindquist E."/>
            <person name="Lipzen A."/>
            <person name="Khouja H.-R."/>
            <person name="Murat C."/>
            <person name="Ohm R."/>
            <person name="Olson A."/>
            <person name="Spatafora J."/>
            <person name="Veneault-Fourrey C."/>
            <person name="Henrissat B."/>
            <person name="Grigoriev I."/>
            <person name="Martin F."/>
            <person name="Perotto S."/>
        </authorList>
    </citation>
    <scope>NUCLEOTIDE SEQUENCE [LARGE SCALE GENOMIC DNA]</scope>
    <source>
        <strain evidence="3 4">UAMH 7357</strain>
    </source>
</reference>
<sequence length="242" mass="27148">MASTAATEAKKQPPTFALLLMSQATVTIIITVHQVFSISCDFPNPLVYKFVLHKAFICYYSPFFSAAFNGKFEEGNTQKMELNDVDPKVFGILANWLYSQEVTDAEKKTPDLVTCAKLWILGDRFLMRKLQNDAMRQIYAVLSSVRGKKVPAIEFGGFCRIAANTKPEDNPLVKIAVSMLSSTKKIFDNCADEIPYSILLPVSKNLILCREKLGDYVTVPHEARWGAEGEYFVKELAEKELA</sequence>
<dbReference type="Gene3D" id="3.30.710.10">
    <property type="entry name" value="Potassium Channel Kv1.1, Chain A"/>
    <property type="match status" value="1"/>
</dbReference>
<protein>
    <recommendedName>
        <fullName evidence="2">BTB domain-containing protein</fullName>
    </recommendedName>
</protein>